<dbReference type="Pfam" id="PF12832">
    <property type="entry name" value="MFS_1_like"/>
    <property type="match status" value="1"/>
</dbReference>
<feature type="transmembrane region" description="Helical" evidence="8">
    <location>
        <begin position="37"/>
        <end position="57"/>
    </location>
</feature>
<sequence length="391" mass="42920">MKVYKLFSAWYFFIFFSFGSFLPLLSPFLKERGFSGLNIGSALALGALVTIIMQPLWGYLADRYRNSKVIVFILITCYTLAGLTMAAGTGVAKLTIIYGVFMVFFSGIMPVIDSMVVGNDLEFGKVRLWGAMGFALGAQLTGLLAENLGLSSIFIAITLSNILVLILTARIDDRSHSKTREDSLNRGDILELLSDKGYLIFLVASFLVGGSMTGHNNYFSLLYRELGGSLSGVGLAFLLFAGSEAPVMALVQNLSRRINVTSGLIISSLIFSIRWLWYSTMPDPKWILTLFFIQGLSIGSFLVLVTLYISEVTGPGLRTTALAIYFSFSAGLGGMFAQYFSGLILNNYGIAQVYSFYFIMSLLGGGLYFLLLIGREKKVDCKMEDAGVKYK</sequence>
<proteinExistence type="predicted"/>
<dbReference type="RefSeq" id="WP_281837014.1">
    <property type="nucleotide sequence ID" value="NZ_BSDY01000017.1"/>
</dbReference>
<keyword evidence="7 8" id="KW-0472">Membrane</keyword>
<accession>A0A9W6GLQ6</accession>
<feature type="transmembrane region" description="Helical" evidence="8">
    <location>
        <begin position="151"/>
        <end position="171"/>
    </location>
</feature>
<dbReference type="Gene3D" id="1.20.1250.20">
    <property type="entry name" value="MFS general substrate transporter like domains"/>
    <property type="match status" value="2"/>
</dbReference>
<name>A0A9W6GLQ6_9FUSO</name>
<dbReference type="GO" id="GO:0030395">
    <property type="term" value="F:lactose binding"/>
    <property type="evidence" value="ECO:0007669"/>
    <property type="project" value="TreeGrafter"/>
</dbReference>
<feature type="transmembrane region" description="Helical" evidence="8">
    <location>
        <begin position="322"/>
        <end position="341"/>
    </location>
</feature>
<feature type="transmembrane region" description="Helical" evidence="8">
    <location>
        <begin position="258"/>
        <end position="277"/>
    </location>
</feature>
<keyword evidence="11" id="KW-1185">Reference proteome</keyword>
<feature type="transmembrane region" description="Helical" evidence="8">
    <location>
        <begin position="192"/>
        <end position="212"/>
    </location>
</feature>
<organism evidence="10 11">
    <name type="scientific">Propionigenium maris DSM 9537</name>
    <dbReference type="NCBI Taxonomy" id="1123000"/>
    <lineage>
        <taxon>Bacteria</taxon>
        <taxon>Fusobacteriati</taxon>
        <taxon>Fusobacteriota</taxon>
        <taxon>Fusobacteriia</taxon>
        <taxon>Fusobacteriales</taxon>
        <taxon>Fusobacteriaceae</taxon>
        <taxon>Propionigenium</taxon>
    </lineage>
</organism>
<feature type="domain" description="Major facilitator superfamily (MFS) profile" evidence="9">
    <location>
        <begin position="197"/>
        <end position="391"/>
    </location>
</feature>
<dbReference type="PANTHER" id="PTHR23522">
    <property type="entry name" value="BLL5896 PROTEIN"/>
    <property type="match status" value="1"/>
</dbReference>
<dbReference type="Proteomes" id="UP001144471">
    <property type="component" value="Unassembled WGS sequence"/>
</dbReference>
<evidence type="ECO:0000256" key="4">
    <source>
        <dbReference type="ARBA" id="ARBA00022519"/>
    </source>
</evidence>
<keyword evidence="6 8" id="KW-1133">Transmembrane helix</keyword>
<dbReference type="PROSITE" id="PS50850">
    <property type="entry name" value="MFS"/>
    <property type="match status" value="1"/>
</dbReference>
<dbReference type="InterPro" id="IPR005829">
    <property type="entry name" value="Sugar_transporter_CS"/>
</dbReference>
<comment type="caution">
    <text evidence="10">The sequence shown here is derived from an EMBL/GenBank/DDBJ whole genome shotgun (WGS) entry which is preliminary data.</text>
</comment>
<feature type="transmembrane region" description="Helical" evidence="8">
    <location>
        <begin position="96"/>
        <end position="116"/>
    </location>
</feature>
<dbReference type="GO" id="GO:0015528">
    <property type="term" value="F:lactose:proton symporter activity"/>
    <property type="evidence" value="ECO:0007669"/>
    <property type="project" value="TreeGrafter"/>
</dbReference>
<dbReference type="PROSITE" id="PS00217">
    <property type="entry name" value="SUGAR_TRANSPORT_2"/>
    <property type="match status" value="1"/>
</dbReference>
<keyword evidence="4" id="KW-0997">Cell inner membrane</keyword>
<dbReference type="SUPFAM" id="SSF103473">
    <property type="entry name" value="MFS general substrate transporter"/>
    <property type="match status" value="1"/>
</dbReference>
<dbReference type="EMBL" id="BSDY01000017">
    <property type="protein sequence ID" value="GLI57414.1"/>
    <property type="molecule type" value="Genomic_DNA"/>
</dbReference>
<evidence type="ECO:0000259" key="9">
    <source>
        <dbReference type="PROSITE" id="PS50850"/>
    </source>
</evidence>
<feature type="transmembrane region" description="Helical" evidence="8">
    <location>
        <begin position="353"/>
        <end position="373"/>
    </location>
</feature>
<evidence type="ECO:0000256" key="2">
    <source>
        <dbReference type="ARBA" id="ARBA00022448"/>
    </source>
</evidence>
<feature type="transmembrane region" description="Helical" evidence="8">
    <location>
        <begin position="289"/>
        <end position="310"/>
    </location>
</feature>
<keyword evidence="2" id="KW-0813">Transport</keyword>
<protein>
    <submittedName>
        <fullName evidence="10">MFS transporter</fullName>
    </submittedName>
</protein>
<keyword evidence="3" id="KW-1003">Cell membrane</keyword>
<dbReference type="AlphaFoldDB" id="A0A9W6GLQ6"/>
<dbReference type="InterPro" id="IPR020846">
    <property type="entry name" value="MFS_dom"/>
</dbReference>
<keyword evidence="5 8" id="KW-0812">Transmembrane</keyword>
<feature type="transmembrane region" description="Helical" evidence="8">
    <location>
        <begin position="7"/>
        <end position="25"/>
    </location>
</feature>
<evidence type="ECO:0000256" key="1">
    <source>
        <dbReference type="ARBA" id="ARBA00004429"/>
    </source>
</evidence>
<dbReference type="InterPro" id="IPR036259">
    <property type="entry name" value="MFS_trans_sf"/>
</dbReference>
<evidence type="ECO:0000256" key="3">
    <source>
        <dbReference type="ARBA" id="ARBA00022475"/>
    </source>
</evidence>
<gene>
    <name evidence="10" type="ORF">PM10SUCC1_29280</name>
</gene>
<dbReference type="InterPro" id="IPR024989">
    <property type="entry name" value="MFS_assoc_dom"/>
</dbReference>
<evidence type="ECO:0000256" key="8">
    <source>
        <dbReference type="SAM" id="Phobius"/>
    </source>
</evidence>
<feature type="transmembrane region" description="Helical" evidence="8">
    <location>
        <begin position="232"/>
        <end position="251"/>
    </location>
</feature>
<comment type="subcellular location">
    <subcellularLocation>
        <location evidence="1">Cell inner membrane</location>
        <topology evidence="1">Multi-pass membrane protein</topology>
    </subcellularLocation>
</comment>
<dbReference type="PANTHER" id="PTHR23522:SF10">
    <property type="entry name" value="3-PHENYLPROPIONIC ACID TRANSPORTER-RELATED"/>
    <property type="match status" value="1"/>
</dbReference>
<evidence type="ECO:0000313" key="11">
    <source>
        <dbReference type="Proteomes" id="UP001144471"/>
    </source>
</evidence>
<feature type="transmembrane region" description="Helical" evidence="8">
    <location>
        <begin position="69"/>
        <end position="90"/>
    </location>
</feature>
<dbReference type="GO" id="GO:0005886">
    <property type="term" value="C:plasma membrane"/>
    <property type="evidence" value="ECO:0007669"/>
    <property type="project" value="UniProtKB-SubCell"/>
</dbReference>
<reference evidence="10" key="1">
    <citation type="submission" date="2022-12" db="EMBL/GenBank/DDBJ databases">
        <title>Reference genome sequencing for broad-spectrum identification of bacterial and archaeal isolates by mass spectrometry.</title>
        <authorList>
            <person name="Sekiguchi Y."/>
            <person name="Tourlousse D.M."/>
        </authorList>
    </citation>
    <scope>NUCLEOTIDE SEQUENCE</scope>
    <source>
        <strain evidence="10">10succ1</strain>
    </source>
</reference>
<evidence type="ECO:0000256" key="6">
    <source>
        <dbReference type="ARBA" id="ARBA00022989"/>
    </source>
</evidence>
<evidence type="ECO:0000313" key="10">
    <source>
        <dbReference type="EMBL" id="GLI57414.1"/>
    </source>
</evidence>
<evidence type="ECO:0000256" key="5">
    <source>
        <dbReference type="ARBA" id="ARBA00022692"/>
    </source>
</evidence>
<evidence type="ECO:0000256" key="7">
    <source>
        <dbReference type="ARBA" id="ARBA00023136"/>
    </source>
</evidence>
<feature type="transmembrane region" description="Helical" evidence="8">
    <location>
        <begin position="128"/>
        <end position="145"/>
    </location>
</feature>